<dbReference type="AlphaFoldDB" id="A0A517M7U8"/>
<dbReference type="KEGG" id="ruv:EC9_51720"/>
<keyword evidence="2" id="KW-1185">Reference proteome</keyword>
<accession>A0A517M7U8</accession>
<dbReference type="EMBL" id="CP036261">
    <property type="protein sequence ID" value="QDS90953.1"/>
    <property type="molecule type" value="Genomic_DNA"/>
</dbReference>
<sequence length="70" mass="7562">MCVTNDLLEIAPGGVLYHELSHVSNTMMQTKQTPSHRAPGEKAAAVKFKPRIGNDPPIALLLLGNVRVDV</sequence>
<name>A0A517M7U8_9BACT</name>
<evidence type="ECO:0000313" key="1">
    <source>
        <dbReference type="EMBL" id="QDS90953.1"/>
    </source>
</evidence>
<organism evidence="1 2">
    <name type="scientific">Rosistilla ulvae</name>
    <dbReference type="NCBI Taxonomy" id="1930277"/>
    <lineage>
        <taxon>Bacteria</taxon>
        <taxon>Pseudomonadati</taxon>
        <taxon>Planctomycetota</taxon>
        <taxon>Planctomycetia</taxon>
        <taxon>Pirellulales</taxon>
        <taxon>Pirellulaceae</taxon>
        <taxon>Rosistilla</taxon>
    </lineage>
</organism>
<proteinExistence type="predicted"/>
<gene>
    <name evidence="1" type="ORF">EC9_51720</name>
</gene>
<dbReference type="Proteomes" id="UP000319557">
    <property type="component" value="Chromosome"/>
</dbReference>
<evidence type="ECO:0000313" key="2">
    <source>
        <dbReference type="Proteomes" id="UP000319557"/>
    </source>
</evidence>
<protein>
    <submittedName>
        <fullName evidence="1">Uncharacterized protein</fullName>
    </submittedName>
</protein>
<reference evidence="1 2" key="1">
    <citation type="submission" date="2019-02" db="EMBL/GenBank/DDBJ databases">
        <title>Deep-cultivation of Planctomycetes and their phenomic and genomic characterization uncovers novel biology.</title>
        <authorList>
            <person name="Wiegand S."/>
            <person name="Jogler M."/>
            <person name="Boedeker C."/>
            <person name="Pinto D."/>
            <person name="Vollmers J."/>
            <person name="Rivas-Marin E."/>
            <person name="Kohn T."/>
            <person name="Peeters S.H."/>
            <person name="Heuer A."/>
            <person name="Rast P."/>
            <person name="Oberbeckmann S."/>
            <person name="Bunk B."/>
            <person name="Jeske O."/>
            <person name="Meyerdierks A."/>
            <person name="Storesund J.E."/>
            <person name="Kallscheuer N."/>
            <person name="Luecker S."/>
            <person name="Lage O.M."/>
            <person name="Pohl T."/>
            <person name="Merkel B.J."/>
            <person name="Hornburger P."/>
            <person name="Mueller R.-W."/>
            <person name="Bruemmer F."/>
            <person name="Labrenz M."/>
            <person name="Spormann A.M."/>
            <person name="Op den Camp H."/>
            <person name="Overmann J."/>
            <person name="Amann R."/>
            <person name="Jetten M.S.M."/>
            <person name="Mascher T."/>
            <person name="Medema M.H."/>
            <person name="Devos D.P."/>
            <person name="Kaster A.-K."/>
            <person name="Ovreas L."/>
            <person name="Rohde M."/>
            <person name="Galperin M.Y."/>
            <person name="Jogler C."/>
        </authorList>
    </citation>
    <scope>NUCLEOTIDE SEQUENCE [LARGE SCALE GENOMIC DNA]</scope>
    <source>
        <strain evidence="1 2">EC9</strain>
    </source>
</reference>